<keyword evidence="5" id="KW-1185">Reference proteome</keyword>
<evidence type="ECO:0000256" key="2">
    <source>
        <dbReference type="SAM" id="SignalP"/>
    </source>
</evidence>
<feature type="domain" description="Knottins-like" evidence="3">
    <location>
        <begin position="23"/>
        <end position="71"/>
    </location>
</feature>
<feature type="chain" id="PRO_5044815700" description="Knottins-like domain-containing protein" evidence="2">
    <location>
        <begin position="23"/>
        <end position="106"/>
    </location>
</feature>
<dbReference type="AlphaFoldDB" id="A0ABC9ESE9"/>
<evidence type="ECO:0000256" key="1">
    <source>
        <dbReference type="SAM" id="MobiDB-lite"/>
    </source>
</evidence>
<reference evidence="4" key="1">
    <citation type="submission" date="2024-10" db="EMBL/GenBank/DDBJ databases">
        <authorList>
            <person name="Ryan C."/>
        </authorList>
    </citation>
    <scope>NUCLEOTIDE SEQUENCE [LARGE SCALE GENOMIC DNA]</scope>
</reference>
<dbReference type="EMBL" id="OZ075115">
    <property type="protein sequence ID" value="CAL5062096.1"/>
    <property type="molecule type" value="Genomic_DNA"/>
</dbReference>
<evidence type="ECO:0000313" key="5">
    <source>
        <dbReference type="Proteomes" id="UP001497457"/>
    </source>
</evidence>
<dbReference type="InterPro" id="IPR036574">
    <property type="entry name" value="Scorpion_toxin-like_sf"/>
</dbReference>
<dbReference type="Proteomes" id="UP001497457">
    <property type="component" value="Chromosome 5rd"/>
</dbReference>
<keyword evidence="2" id="KW-0732">Signal</keyword>
<protein>
    <recommendedName>
        <fullName evidence="3">Knottins-like domain-containing protein</fullName>
    </recommendedName>
</protein>
<sequence length="106" mass="10722">MDRKAATTTALCLLLLICGAKAQLCALRSQAYKGRCQSMKCAHICVAEGKTGGYCKGRIPYLKTCMCTFNCGGGGGGGGGGGMPVPPALVPPQASTVRARRAGSPA</sequence>
<evidence type="ECO:0000313" key="4">
    <source>
        <dbReference type="EMBL" id="CAL5062096.1"/>
    </source>
</evidence>
<gene>
    <name evidence="4" type="ORF">URODEC1_LOCUS98102</name>
</gene>
<name>A0ABC9ESE9_9POAL</name>
<feature type="signal peptide" evidence="2">
    <location>
        <begin position="1"/>
        <end position="22"/>
    </location>
</feature>
<dbReference type="Gene3D" id="3.30.30.10">
    <property type="entry name" value="Knottin, scorpion toxin-like"/>
    <property type="match status" value="1"/>
</dbReference>
<feature type="region of interest" description="Disordered" evidence="1">
    <location>
        <begin position="82"/>
        <end position="106"/>
    </location>
</feature>
<organism evidence="4 5">
    <name type="scientific">Urochloa decumbens</name>
    <dbReference type="NCBI Taxonomy" id="240449"/>
    <lineage>
        <taxon>Eukaryota</taxon>
        <taxon>Viridiplantae</taxon>
        <taxon>Streptophyta</taxon>
        <taxon>Embryophyta</taxon>
        <taxon>Tracheophyta</taxon>
        <taxon>Spermatophyta</taxon>
        <taxon>Magnoliopsida</taxon>
        <taxon>Liliopsida</taxon>
        <taxon>Poales</taxon>
        <taxon>Poaceae</taxon>
        <taxon>PACMAD clade</taxon>
        <taxon>Panicoideae</taxon>
        <taxon>Panicodae</taxon>
        <taxon>Paniceae</taxon>
        <taxon>Melinidinae</taxon>
        <taxon>Urochloa</taxon>
    </lineage>
</organism>
<proteinExistence type="predicted"/>
<dbReference type="Pfam" id="PF00304">
    <property type="entry name" value="Gamma-thionin"/>
    <property type="match status" value="1"/>
</dbReference>
<dbReference type="SUPFAM" id="SSF57095">
    <property type="entry name" value="Scorpion toxin-like"/>
    <property type="match status" value="1"/>
</dbReference>
<evidence type="ECO:0000259" key="3">
    <source>
        <dbReference type="Pfam" id="PF00304"/>
    </source>
</evidence>
<dbReference type="InterPro" id="IPR003614">
    <property type="entry name" value="Knottins"/>
</dbReference>
<accession>A0ABC9ESE9</accession>